<feature type="transmembrane region" description="Helical" evidence="8">
    <location>
        <begin position="396"/>
        <end position="414"/>
    </location>
</feature>
<dbReference type="InterPro" id="IPR002610">
    <property type="entry name" value="Peptidase_S54_rhomboid-like"/>
</dbReference>
<feature type="domain" description="Peptidase S54 rhomboid" evidence="9">
    <location>
        <begin position="378"/>
        <end position="512"/>
    </location>
</feature>
<dbReference type="Proteomes" id="UP000290013">
    <property type="component" value="Chromosome"/>
</dbReference>
<evidence type="ECO:0000256" key="8">
    <source>
        <dbReference type="SAM" id="Phobius"/>
    </source>
</evidence>
<dbReference type="GO" id="GO:0016020">
    <property type="term" value="C:membrane"/>
    <property type="evidence" value="ECO:0007669"/>
    <property type="project" value="UniProtKB-SubCell"/>
</dbReference>
<keyword evidence="7 8" id="KW-0472">Membrane</keyword>
<comment type="subcellular location">
    <subcellularLocation>
        <location evidence="1">Membrane</location>
        <topology evidence="1">Multi-pass membrane protein</topology>
    </subcellularLocation>
</comment>
<keyword evidence="3 8" id="KW-0812">Transmembrane</keyword>
<dbReference type="Pfam" id="PF01694">
    <property type="entry name" value="Rhomboid"/>
    <property type="match status" value="1"/>
</dbReference>
<evidence type="ECO:0000256" key="6">
    <source>
        <dbReference type="ARBA" id="ARBA00022989"/>
    </source>
</evidence>
<dbReference type="KEGG" id="ctai:NCTC12078_01514"/>
<dbReference type="InterPro" id="IPR022764">
    <property type="entry name" value="Peptidase_S54_rhomboid_dom"/>
</dbReference>
<dbReference type="EMBL" id="LR215974">
    <property type="protein sequence ID" value="VFB03499.1"/>
    <property type="molecule type" value="Genomic_DNA"/>
</dbReference>
<feature type="transmembrane region" description="Helical" evidence="8">
    <location>
        <begin position="448"/>
        <end position="465"/>
    </location>
</feature>
<evidence type="ECO:0000313" key="10">
    <source>
        <dbReference type="EMBL" id="VFB03499.1"/>
    </source>
</evidence>
<dbReference type="GO" id="GO:0006508">
    <property type="term" value="P:proteolysis"/>
    <property type="evidence" value="ECO:0007669"/>
    <property type="project" value="UniProtKB-KW"/>
</dbReference>
<sequence>MELMLIFFIGSWQIHYVFFRNNEMKDYYKKVKNILPALIFAILISTMFCFLLRYIIEIKLGIDVKLITWEFIIPFIIAVLFIILIRKKFIVLKFKNKEKDNFIYILISWLLILLLLVISQKFFTKYYYKSIVVNDVSLIRFDRTVSGYEISKLYVDKNQGKGDFQTKIVGKNGNKIQFQIFFIAPVFKDSLSPKNISNIWYSEIKDTTIIYGLSEQKKKESLEKFTQNTINYFTKKNFSKIHSFDRLFESEEKDVFSKLIENYDNSAIILKPAEKKSKSSYSFLLLYSKIFVIGIIIICIALFFIPYEEVRYRKKNDEFLWILNFLTPKKGSYFLPIIINLNILYYIVLVFLEVNIFNPRTADLVLYGAVSGSKIAGGEVWRLITGMFMHGSLQHIVYNMFILSIASIFADDLFGEKKLSIIYFASGILSNIATLCFHYNYIGVGASGAIFGIIGALFATAWAYGFKENKDVIIITFGYLLINVLLGLFTNSDNVAHISGFLVGALLSWYFFVNK</sequence>
<evidence type="ECO:0000256" key="7">
    <source>
        <dbReference type="ARBA" id="ARBA00023136"/>
    </source>
</evidence>
<protein>
    <submittedName>
        <fullName evidence="10">Rhomboid protease gluP</fullName>
        <ecNumber evidence="10">3.4.21.105</ecNumber>
    </submittedName>
</protein>
<dbReference type="AlphaFoldDB" id="A0A4U8WMG6"/>
<evidence type="ECO:0000256" key="4">
    <source>
        <dbReference type="ARBA" id="ARBA00022801"/>
    </source>
</evidence>
<evidence type="ECO:0000259" key="9">
    <source>
        <dbReference type="Pfam" id="PF01694"/>
    </source>
</evidence>
<dbReference type="PANTHER" id="PTHR22936">
    <property type="entry name" value="RHOMBOID-RELATED"/>
    <property type="match status" value="1"/>
</dbReference>
<feature type="transmembrane region" description="Helical" evidence="8">
    <location>
        <begin position="284"/>
        <end position="305"/>
    </location>
</feature>
<gene>
    <name evidence="10" type="primary">gluP_1</name>
    <name evidence="10" type="ORF">NCTC12078_01514</name>
</gene>
<dbReference type="EC" id="3.4.21.105" evidence="10"/>
<dbReference type="SUPFAM" id="SSF144091">
    <property type="entry name" value="Rhomboid-like"/>
    <property type="match status" value="1"/>
</dbReference>
<organism evidence="10 11">
    <name type="scientific">Chryseobacterium taihuense</name>
    <dbReference type="NCBI Taxonomy" id="1141221"/>
    <lineage>
        <taxon>Bacteria</taxon>
        <taxon>Pseudomonadati</taxon>
        <taxon>Bacteroidota</taxon>
        <taxon>Flavobacteriia</taxon>
        <taxon>Flavobacteriales</taxon>
        <taxon>Weeksellaceae</taxon>
        <taxon>Chryseobacterium group</taxon>
        <taxon>Chryseobacterium</taxon>
    </lineage>
</organism>
<feature type="transmembrane region" description="Helical" evidence="8">
    <location>
        <begin position="495"/>
        <end position="513"/>
    </location>
</feature>
<keyword evidence="6 8" id="KW-1133">Transmembrane helix</keyword>
<name>A0A4U8WMG6_9FLAO</name>
<dbReference type="PANTHER" id="PTHR22936:SF69">
    <property type="entry name" value="RHOMBOID-LIKE PROTEIN"/>
    <property type="match status" value="1"/>
</dbReference>
<feature type="transmembrane region" description="Helical" evidence="8">
    <location>
        <begin position="333"/>
        <end position="352"/>
    </location>
</feature>
<feature type="transmembrane region" description="Helical" evidence="8">
    <location>
        <begin position="421"/>
        <end position="442"/>
    </location>
</feature>
<evidence type="ECO:0000256" key="3">
    <source>
        <dbReference type="ARBA" id="ARBA00022692"/>
    </source>
</evidence>
<keyword evidence="5" id="KW-0720">Serine protease</keyword>
<proteinExistence type="predicted"/>
<reference evidence="10 11" key="1">
    <citation type="submission" date="2019-02" db="EMBL/GenBank/DDBJ databases">
        <authorList>
            <consortium name="Pathogen Informatics"/>
        </authorList>
    </citation>
    <scope>NUCLEOTIDE SEQUENCE [LARGE SCALE GENOMIC DNA]</scope>
    <source>
        <strain evidence="10 11">3012STDY6944375</strain>
    </source>
</reference>
<feature type="transmembrane region" description="Helical" evidence="8">
    <location>
        <begin position="35"/>
        <end position="55"/>
    </location>
</feature>
<evidence type="ECO:0000313" key="11">
    <source>
        <dbReference type="Proteomes" id="UP000290013"/>
    </source>
</evidence>
<dbReference type="GO" id="GO:0004252">
    <property type="term" value="F:serine-type endopeptidase activity"/>
    <property type="evidence" value="ECO:0007669"/>
    <property type="project" value="InterPro"/>
</dbReference>
<evidence type="ECO:0000256" key="2">
    <source>
        <dbReference type="ARBA" id="ARBA00022670"/>
    </source>
</evidence>
<dbReference type="InterPro" id="IPR035952">
    <property type="entry name" value="Rhomboid-like_sf"/>
</dbReference>
<keyword evidence="2 10" id="KW-0645">Protease</keyword>
<dbReference type="Gene3D" id="1.20.1540.10">
    <property type="entry name" value="Rhomboid-like"/>
    <property type="match status" value="1"/>
</dbReference>
<feature type="transmembrane region" description="Helical" evidence="8">
    <location>
        <begin position="67"/>
        <end position="85"/>
    </location>
</feature>
<accession>A0A4U8WMG6</accession>
<evidence type="ECO:0000256" key="5">
    <source>
        <dbReference type="ARBA" id="ARBA00022825"/>
    </source>
</evidence>
<feature type="transmembrane region" description="Helical" evidence="8">
    <location>
        <begin position="101"/>
        <end position="119"/>
    </location>
</feature>
<dbReference type="RefSeq" id="WP_130914097.1">
    <property type="nucleotide sequence ID" value="NZ_LR215974.1"/>
</dbReference>
<keyword evidence="4 10" id="KW-0378">Hydrolase</keyword>
<feature type="transmembrane region" description="Helical" evidence="8">
    <location>
        <begin position="472"/>
        <end position="489"/>
    </location>
</feature>
<evidence type="ECO:0000256" key="1">
    <source>
        <dbReference type="ARBA" id="ARBA00004141"/>
    </source>
</evidence>